<dbReference type="AlphaFoldDB" id="S7PUJ2"/>
<dbReference type="Proteomes" id="UP000030669">
    <property type="component" value="Unassembled WGS sequence"/>
</dbReference>
<keyword evidence="3" id="KW-1185">Reference proteome</keyword>
<sequence length="84" mass="8847">MSTDVTAQQDKKKTGQTKSTAAAPVKVEPAVTAAFSRKKANLKDKAGKRKSSDGPVLGGADYVDLMMGGRRKAKVEAAKLPKDD</sequence>
<evidence type="ECO:0000313" key="2">
    <source>
        <dbReference type="EMBL" id="EPQ51038.1"/>
    </source>
</evidence>
<organism evidence="2 3">
    <name type="scientific">Gloeophyllum trabeum (strain ATCC 11539 / FP-39264 / Madison 617)</name>
    <name type="common">Brown rot fungus</name>
    <dbReference type="NCBI Taxonomy" id="670483"/>
    <lineage>
        <taxon>Eukaryota</taxon>
        <taxon>Fungi</taxon>
        <taxon>Dikarya</taxon>
        <taxon>Basidiomycota</taxon>
        <taxon>Agaricomycotina</taxon>
        <taxon>Agaricomycetes</taxon>
        <taxon>Gloeophyllales</taxon>
        <taxon>Gloeophyllaceae</taxon>
        <taxon>Gloeophyllum</taxon>
    </lineage>
</organism>
<dbReference type="GeneID" id="19306653"/>
<dbReference type="KEGG" id="gtr:GLOTRDRAFT_49381"/>
<feature type="region of interest" description="Disordered" evidence="1">
    <location>
        <begin position="1"/>
        <end position="59"/>
    </location>
</feature>
<evidence type="ECO:0000256" key="1">
    <source>
        <dbReference type="SAM" id="MobiDB-lite"/>
    </source>
</evidence>
<dbReference type="HOGENOM" id="CLU_179512_0_0_1"/>
<proteinExistence type="predicted"/>
<protein>
    <submittedName>
        <fullName evidence="2">Uncharacterized protein</fullName>
    </submittedName>
</protein>
<gene>
    <name evidence="2" type="ORF">GLOTRDRAFT_49381</name>
</gene>
<dbReference type="RefSeq" id="XP_007870382.1">
    <property type="nucleotide sequence ID" value="XM_007872191.1"/>
</dbReference>
<dbReference type="eggNOG" id="ENOG502SW3J">
    <property type="taxonomic scope" value="Eukaryota"/>
</dbReference>
<name>S7PUJ2_GLOTA</name>
<reference evidence="2 3" key="1">
    <citation type="journal article" date="2012" name="Science">
        <title>The Paleozoic origin of enzymatic lignin decomposition reconstructed from 31 fungal genomes.</title>
        <authorList>
            <person name="Floudas D."/>
            <person name="Binder M."/>
            <person name="Riley R."/>
            <person name="Barry K."/>
            <person name="Blanchette R.A."/>
            <person name="Henrissat B."/>
            <person name="Martinez A.T."/>
            <person name="Otillar R."/>
            <person name="Spatafora J.W."/>
            <person name="Yadav J.S."/>
            <person name="Aerts A."/>
            <person name="Benoit I."/>
            <person name="Boyd A."/>
            <person name="Carlson A."/>
            <person name="Copeland A."/>
            <person name="Coutinho P.M."/>
            <person name="de Vries R.P."/>
            <person name="Ferreira P."/>
            <person name="Findley K."/>
            <person name="Foster B."/>
            <person name="Gaskell J."/>
            <person name="Glotzer D."/>
            <person name="Gorecki P."/>
            <person name="Heitman J."/>
            <person name="Hesse C."/>
            <person name="Hori C."/>
            <person name="Igarashi K."/>
            <person name="Jurgens J.A."/>
            <person name="Kallen N."/>
            <person name="Kersten P."/>
            <person name="Kohler A."/>
            <person name="Kuees U."/>
            <person name="Kumar T.K.A."/>
            <person name="Kuo A."/>
            <person name="LaButti K."/>
            <person name="Larrondo L.F."/>
            <person name="Lindquist E."/>
            <person name="Ling A."/>
            <person name="Lombard V."/>
            <person name="Lucas S."/>
            <person name="Lundell T."/>
            <person name="Martin R."/>
            <person name="McLaughlin D.J."/>
            <person name="Morgenstern I."/>
            <person name="Morin E."/>
            <person name="Murat C."/>
            <person name="Nagy L.G."/>
            <person name="Nolan M."/>
            <person name="Ohm R.A."/>
            <person name="Patyshakuliyeva A."/>
            <person name="Rokas A."/>
            <person name="Ruiz-Duenas F.J."/>
            <person name="Sabat G."/>
            <person name="Salamov A."/>
            <person name="Samejima M."/>
            <person name="Schmutz J."/>
            <person name="Slot J.C."/>
            <person name="St John F."/>
            <person name="Stenlid J."/>
            <person name="Sun H."/>
            <person name="Sun S."/>
            <person name="Syed K."/>
            <person name="Tsang A."/>
            <person name="Wiebenga A."/>
            <person name="Young D."/>
            <person name="Pisabarro A."/>
            <person name="Eastwood D.C."/>
            <person name="Martin F."/>
            <person name="Cullen D."/>
            <person name="Grigoriev I.V."/>
            <person name="Hibbett D.S."/>
        </authorList>
    </citation>
    <scope>NUCLEOTIDE SEQUENCE [LARGE SCALE GENOMIC DNA]</scope>
    <source>
        <strain evidence="2 3">ATCC 11539</strain>
    </source>
</reference>
<dbReference type="OrthoDB" id="3238347at2759"/>
<evidence type="ECO:0000313" key="3">
    <source>
        <dbReference type="Proteomes" id="UP000030669"/>
    </source>
</evidence>
<dbReference type="EMBL" id="KB469312">
    <property type="protein sequence ID" value="EPQ51038.1"/>
    <property type="molecule type" value="Genomic_DNA"/>
</dbReference>
<accession>S7PUJ2</accession>